<organism evidence="3 4">
    <name type="scientific">Cadophora malorum</name>
    <dbReference type="NCBI Taxonomy" id="108018"/>
    <lineage>
        <taxon>Eukaryota</taxon>
        <taxon>Fungi</taxon>
        <taxon>Dikarya</taxon>
        <taxon>Ascomycota</taxon>
        <taxon>Pezizomycotina</taxon>
        <taxon>Leotiomycetes</taxon>
        <taxon>Helotiales</taxon>
        <taxon>Ploettnerulaceae</taxon>
        <taxon>Cadophora</taxon>
    </lineage>
</organism>
<sequence length="262" mass="29825">MQSPVKNNHGEGLVIDQVFNVPAAQAANFLESTSQPKGIIEIDQSLHKNKRARLTDDEVLDPTYCPDRPDIPPVQAKRGRGRPRKEKPAGLEEVQAQLTELLQKQASERNRFQDELDAQREQLNELRKAMPRPQVIVIDEDEPDVQTVKERSPHRPHILETSQESQPAFGHLRDSAEQHAPASLSAKTEPDDANIYNASPSPVRNMLADEEPVRSATRVQMSVEQSSPEVTRPQLQLTTECKCQLWSKDFLQWRIWFYLSEI</sequence>
<reference evidence="3" key="1">
    <citation type="submission" date="2021-02" db="EMBL/GenBank/DDBJ databases">
        <title>Genome sequence Cadophora malorum strain M34.</title>
        <authorList>
            <person name="Stefanovic E."/>
            <person name="Vu D."/>
            <person name="Scully C."/>
            <person name="Dijksterhuis J."/>
            <person name="Roader J."/>
            <person name="Houbraken J."/>
        </authorList>
    </citation>
    <scope>NUCLEOTIDE SEQUENCE</scope>
    <source>
        <strain evidence="3">M34</strain>
    </source>
</reference>
<gene>
    <name evidence="3" type="ORF">IFR04_011508</name>
</gene>
<feature type="coiled-coil region" evidence="1">
    <location>
        <begin position="91"/>
        <end position="129"/>
    </location>
</feature>
<feature type="region of interest" description="Disordered" evidence="2">
    <location>
        <begin position="59"/>
        <end position="90"/>
    </location>
</feature>
<name>A0A8H7T8J2_9HELO</name>
<accession>A0A8H7T8J2</accession>
<evidence type="ECO:0000256" key="1">
    <source>
        <dbReference type="SAM" id="Coils"/>
    </source>
</evidence>
<protein>
    <submittedName>
        <fullName evidence="3">Uncharacterized protein</fullName>
    </submittedName>
</protein>
<proteinExistence type="predicted"/>
<evidence type="ECO:0000256" key="2">
    <source>
        <dbReference type="SAM" id="MobiDB-lite"/>
    </source>
</evidence>
<dbReference type="Proteomes" id="UP000664132">
    <property type="component" value="Unassembled WGS sequence"/>
</dbReference>
<evidence type="ECO:0000313" key="3">
    <source>
        <dbReference type="EMBL" id="KAG4415359.1"/>
    </source>
</evidence>
<comment type="caution">
    <text evidence="3">The sequence shown here is derived from an EMBL/GenBank/DDBJ whole genome shotgun (WGS) entry which is preliminary data.</text>
</comment>
<keyword evidence="1" id="KW-0175">Coiled coil</keyword>
<evidence type="ECO:0000313" key="4">
    <source>
        <dbReference type="Proteomes" id="UP000664132"/>
    </source>
</evidence>
<dbReference type="EMBL" id="JAFJYH010000225">
    <property type="protein sequence ID" value="KAG4415359.1"/>
    <property type="molecule type" value="Genomic_DNA"/>
</dbReference>
<keyword evidence="4" id="KW-1185">Reference proteome</keyword>
<dbReference type="AlphaFoldDB" id="A0A8H7T8J2"/>
<feature type="region of interest" description="Disordered" evidence="2">
    <location>
        <begin position="142"/>
        <end position="203"/>
    </location>
</feature>